<keyword evidence="2" id="KW-1185">Reference proteome</keyword>
<dbReference type="AlphaFoldDB" id="A0A3N4MDZ9"/>
<accession>A0A3N4MDZ9</accession>
<comment type="caution">
    <text evidence="1">The sequence shown here is derived from an EMBL/GenBank/DDBJ whole genome shotgun (WGS) entry which is preliminary data.</text>
</comment>
<gene>
    <name evidence="1" type="ORF">EG028_06470</name>
</gene>
<evidence type="ECO:0000313" key="1">
    <source>
        <dbReference type="EMBL" id="RPD41808.1"/>
    </source>
</evidence>
<dbReference type="PANTHER" id="PTHR41260">
    <property type="entry name" value="PROTEIN ECSC"/>
    <property type="match status" value="1"/>
</dbReference>
<dbReference type="Proteomes" id="UP000279089">
    <property type="component" value="Unassembled WGS sequence"/>
</dbReference>
<sequence>MLYEAQARAEMETWQWKMQKAPSFTDRLSKRVQVRINKLIPDKVHNAITATIKQMVRGVLYGSAYTAPRAPEFPSFFELEEAVRRRVDFYKKTAAAEGGVTGAGGILLGLADFPILLGMKLKLLFDIAAFYGFDVNDYKERVYILNIFQLAFSSQQHRQKVFEQIRDWDRKSKDMPEDINAFDWLSFQQEYRDHIDLAKLGQLLPVVGAAVGVVVNYRLVDRLGVTAMNAYRMRVLDK</sequence>
<organism evidence="1 2">
    <name type="scientific">Chitinophaga barathri</name>
    <dbReference type="NCBI Taxonomy" id="1647451"/>
    <lineage>
        <taxon>Bacteria</taxon>
        <taxon>Pseudomonadati</taxon>
        <taxon>Bacteroidota</taxon>
        <taxon>Chitinophagia</taxon>
        <taxon>Chitinophagales</taxon>
        <taxon>Chitinophagaceae</taxon>
        <taxon>Chitinophaga</taxon>
    </lineage>
</organism>
<dbReference type="InterPro" id="IPR024787">
    <property type="entry name" value="EcsC"/>
</dbReference>
<name>A0A3N4MDZ9_9BACT</name>
<dbReference type="EMBL" id="RMBX01000003">
    <property type="protein sequence ID" value="RPD41808.1"/>
    <property type="molecule type" value="Genomic_DNA"/>
</dbReference>
<dbReference type="PANTHER" id="PTHR41260:SF1">
    <property type="entry name" value="PROTEIN ECSC"/>
    <property type="match status" value="1"/>
</dbReference>
<dbReference type="RefSeq" id="WP_120514747.1">
    <property type="nucleotide sequence ID" value="NZ_QXZY01000002.1"/>
</dbReference>
<reference evidence="2" key="1">
    <citation type="submission" date="2018-11" db="EMBL/GenBank/DDBJ databases">
        <title>Chitinophaga lutea sp.nov., isolate from arsenic contaminated soil.</title>
        <authorList>
            <person name="Zong Y."/>
        </authorList>
    </citation>
    <scope>NUCLEOTIDE SEQUENCE [LARGE SCALE GENOMIC DNA]</scope>
    <source>
        <strain evidence="2">YLT18</strain>
    </source>
</reference>
<dbReference type="OrthoDB" id="1705901at2"/>
<dbReference type="Pfam" id="PF12787">
    <property type="entry name" value="EcsC"/>
    <property type="match status" value="1"/>
</dbReference>
<protein>
    <submittedName>
        <fullName evidence="1">EcsC family protein</fullName>
    </submittedName>
</protein>
<proteinExistence type="predicted"/>
<evidence type="ECO:0000313" key="2">
    <source>
        <dbReference type="Proteomes" id="UP000279089"/>
    </source>
</evidence>